<accession>A0A455UF09</accession>
<sequence>MLVNFQWTECNEAELLINGSQYFSSVFDCIRAAREEILIETFIIFNDEGGAGS</sequence>
<evidence type="ECO:0000313" key="1">
    <source>
        <dbReference type="EMBL" id="BBI63241.1"/>
    </source>
</evidence>
<name>A0A455UF09_9GAMM</name>
<dbReference type="KEGG" id="hsr:HSBAA_45470"/>
<evidence type="ECO:0000313" key="2">
    <source>
        <dbReference type="Proteomes" id="UP000320231"/>
    </source>
</evidence>
<dbReference type="AlphaFoldDB" id="A0A455UF09"/>
<organism evidence="1 2">
    <name type="scientific">Vreelandella sulfidaeris</name>
    <dbReference type="NCBI Taxonomy" id="115553"/>
    <lineage>
        <taxon>Bacteria</taxon>
        <taxon>Pseudomonadati</taxon>
        <taxon>Pseudomonadota</taxon>
        <taxon>Gammaproteobacteria</taxon>
        <taxon>Oceanospirillales</taxon>
        <taxon>Halomonadaceae</taxon>
        <taxon>Vreelandella</taxon>
    </lineage>
</organism>
<gene>
    <name evidence="1" type="ORF">HSBAA_45470</name>
</gene>
<dbReference type="Proteomes" id="UP000320231">
    <property type="component" value="Chromosome"/>
</dbReference>
<dbReference type="SUPFAM" id="SSF56024">
    <property type="entry name" value="Phospholipase D/nuclease"/>
    <property type="match status" value="1"/>
</dbReference>
<evidence type="ECO:0008006" key="3">
    <source>
        <dbReference type="Google" id="ProtNLM"/>
    </source>
</evidence>
<protein>
    <recommendedName>
        <fullName evidence="3">Phospholipase D-like domain-containing protein</fullName>
    </recommendedName>
</protein>
<dbReference type="EMBL" id="AP019514">
    <property type="protein sequence ID" value="BBI63241.1"/>
    <property type="molecule type" value="Genomic_DNA"/>
</dbReference>
<proteinExistence type="predicted"/>
<reference evidence="1 2" key="1">
    <citation type="journal article" date="2019" name="Microbiol. Resour. Announc.">
        <title>Complete Genome Sequence of Halomonas sulfidaeris Strain Esulfide1 Isolated from a Metal Sulfide Rock at a Depth of 2,200 Meters, Obtained Using Nanopore Sequencing.</title>
        <authorList>
            <person name="Saito M."/>
            <person name="Nishigata A."/>
            <person name="Galipon J."/>
            <person name="Arakawa K."/>
        </authorList>
    </citation>
    <scope>NUCLEOTIDE SEQUENCE [LARGE SCALE GENOMIC DNA]</scope>
    <source>
        <strain evidence="1 2">ATCC BAA-803</strain>
    </source>
</reference>